<gene>
    <name evidence="2" type="ORF">JQX14_16515</name>
</gene>
<name>A0A9Q2NKB0_9RHOB</name>
<evidence type="ECO:0000256" key="1">
    <source>
        <dbReference type="SAM" id="MobiDB-lite"/>
    </source>
</evidence>
<comment type="caution">
    <text evidence="2">The sequence shown here is derived from an EMBL/GenBank/DDBJ whole genome shotgun (WGS) entry which is preliminary data.</text>
</comment>
<organism evidence="2 3">
    <name type="scientific">Pseudosulfitobacter pseudonitzschiae</name>
    <dbReference type="NCBI Taxonomy" id="1402135"/>
    <lineage>
        <taxon>Bacteria</taxon>
        <taxon>Pseudomonadati</taxon>
        <taxon>Pseudomonadota</taxon>
        <taxon>Alphaproteobacteria</taxon>
        <taxon>Rhodobacterales</taxon>
        <taxon>Roseobacteraceae</taxon>
        <taxon>Pseudosulfitobacter</taxon>
    </lineage>
</organism>
<feature type="region of interest" description="Disordered" evidence="1">
    <location>
        <begin position="1"/>
        <end position="28"/>
    </location>
</feature>
<accession>A0A9Q2NKB0</accession>
<proteinExistence type="predicted"/>
<evidence type="ECO:0000313" key="2">
    <source>
        <dbReference type="EMBL" id="MBM2356159.1"/>
    </source>
</evidence>
<dbReference type="AlphaFoldDB" id="A0A9Q2NKB0"/>
<evidence type="ECO:0000313" key="3">
    <source>
        <dbReference type="Proteomes" id="UP000809337"/>
    </source>
</evidence>
<reference evidence="2" key="1">
    <citation type="submission" date="2021-01" db="EMBL/GenBank/DDBJ databases">
        <title>Diatom-associated Roseobacters Show Island Model of Population Structure.</title>
        <authorList>
            <person name="Qu L."/>
            <person name="Feng X."/>
            <person name="Chen Y."/>
            <person name="Li L."/>
            <person name="Wang X."/>
            <person name="Hu Z."/>
            <person name="Wang H."/>
            <person name="Luo H."/>
        </authorList>
    </citation>
    <scope>NUCLEOTIDE SEQUENCE</scope>
    <source>
        <strain evidence="2">SM26-45</strain>
    </source>
</reference>
<dbReference type="EMBL" id="JAFBWN010000012">
    <property type="protein sequence ID" value="MBM2356159.1"/>
    <property type="molecule type" value="Genomic_DNA"/>
</dbReference>
<protein>
    <submittedName>
        <fullName evidence="2">Uncharacterized protein</fullName>
    </submittedName>
</protein>
<sequence length="201" mass="20925">MAVDAKGAFAFGPQQRPKTGAVAARKRDRSISDPAIDCAAKVAQNGGVVARPKSRPARDEPVAGVDVVTASKIDIAKIVPVLGQCGGVGQNEISIDFARVVQKIQGCAAIKCGGANAFDQARIVQAEFGTAGIDDRRVYIRGCAWWCAADDTSVDHLANIVSEGPAIEDDRILRCRAERADAAVIDGAGLAALKINTGLLC</sequence>
<dbReference type="Proteomes" id="UP000809337">
    <property type="component" value="Unassembled WGS sequence"/>
</dbReference>